<dbReference type="GO" id="GO:0006303">
    <property type="term" value="P:double-strand break repair via nonhomologous end joining"/>
    <property type="evidence" value="ECO:0007669"/>
    <property type="project" value="TreeGrafter"/>
</dbReference>
<evidence type="ECO:0000259" key="10">
    <source>
        <dbReference type="Pfam" id="PF13842"/>
    </source>
</evidence>
<name>A0A6J3KWR4_9HYME</name>
<dbReference type="RefSeq" id="XP_033356581.1">
    <property type="nucleotide sequence ID" value="XM_033500690.1"/>
</dbReference>
<dbReference type="Pfam" id="PF13842">
    <property type="entry name" value="zf-Tnp_2"/>
    <property type="match status" value="1"/>
</dbReference>
<comment type="similarity">
    <text evidence="6">Belongs to the XRCC4-XLF family. XLF subfamily.</text>
</comment>
<evidence type="ECO:0000313" key="11">
    <source>
        <dbReference type="Proteomes" id="UP000504631"/>
    </source>
</evidence>
<feature type="domain" description="PiggyBac transposable element-derived protein 4 C-terminal zinc-finger" evidence="10">
    <location>
        <begin position="329"/>
        <end position="374"/>
    </location>
</feature>
<dbReference type="KEGG" id="bvk:117237078"/>
<dbReference type="Gene3D" id="2.170.210.10">
    <property type="entry name" value="DNA double-strand break repair and VJ recombination XRCC4, N-terminal"/>
    <property type="match status" value="1"/>
</dbReference>
<evidence type="ECO:0000256" key="8">
    <source>
        <dbReference type="SAM" id="Coils"/>
    </source>
</evidence>
<keyword evidence="2" id="KW-0227">DNA damage</keyword>
<keyword evidence="11" id="KW-1185">Reference proteome</keyword>
<dbReference type="Proteomes" id="UP000504631">
    <property type="component" value="Unplaced"/>
</dbReference>
<sequence>MLQQFSNDILIFSITLLIKTNSMISDEYKQHNTWNNIKINNDIYMVSVTQKDDIIKVFLTNLIEIWIDTLTKEIILDRCRKLNRLLNIETLDYNDIILNILNDMSKYIINATVEHIELQVQVERCLMKFELNLTKGTSEDFWDFVTKPLCISSMEIIHQHKFLLDLMRRKDEEIAEYKAEGAKLIRKNIETKPFKEEQFEITISNPSIIDCTNAFQTMVNFYNKLNLYKRSTIPRESTSSSSVNDADDMHKMEQNIISSVQNDDNSMCKHDDTFIHKSTECIHSENKQQDKDTTSKKITKNKTGTTNMVHRPKKLNKEPEHLPEMLPRRENKKIKRKRCRQCTVNGLRKETNYYCSGCRDNPGLCLGKCFKEYHKLT</sequence>
<feature type="domain" description="XLF-like N-terminal" evidence="9">
    <location>
        <begin position="34"/>
        <end position="134"/>
    </location>
</feature>
<gene>
    <name evidence="12" type="primary">LOC117237078</name>
</gene>
<protein>
    <recommendedName>
        <fullName evidence="7">Non-homologous end-joining factor 1</fullName>
    </recommendedName>
</protein>
<evidence type="ECO:0000259" key="9">
    <source>
        <dbReference type="Pfam" id="PF09302"/>
    </source>
</evidence>
<evidence type="ECO:0000256" key="6">
    <source>
        <dbReference type="ARBA" id="ARBA00025747"/>
    </source>
</evidence>
<dbReference type="InterPro" id="IPR032718">
    <property type="entry name" value="PGBD4_Znf_C"/>
</dbReference>
<evidence type="ECO:0000256" key="4">
    <source>
        <dbReference type="ARBA" id="ARBA00023204"/>
    </source>
</evidence>
<dbReference type="InterPro" id="IPR038051">
    <property type="entry name" value="XRCC4-like_N_sf"/>
</dbReference>
<keyword evidence="3" id="KW-0238">DNA-binding</keyword>
<accession>A0A6J3KWR4</accession>
<feature type="coiled-coil region" evidence="8">
    <location>
        <begin position="160"/>
        <end position="187"/>
    </location>
</feature>
<keyword evidence="4" id="KW-0234">DNA repair</keyword>
<dbReference type="Gene3D" id="1.10.287.450">
    <property type="entry name" value="Helix hairpin bin"/>
    <property type="match status" value="1"/>
</dbReference>
<evidence type="ECO:0000256" key="1">
    <source>
        <dbReference type="ARBA" id="ARBA00004123"/>
    </source>
</evidence>
<dbReference type="PANTHER" id="PTHR32235:SF1">
    <property type="entry name" value="NON-HOMOLOGOUS END-JOINING FACTOR 1"/>
    <property type="match status" value="1"/>
</dbReference>
<evidence type="ECO:0000256" key="2">
    <source>
        <dbReference type="ARBA" id="ARBA00022763"/>
    </source>
</evidence>
<keyword evidence="5" id="KW-0539">Nucleus</keyword>
<proteinExistence type="inferred from homology"/>
<dbReference type="InterPro" id="IPR015381">
    <property type="entry name" value="XLF-like_N"/>
</dbReference>
<dbReference type="InterPro" id="IPR052287">
    <property type="entry name" value="NHEJ_factor"/>
</dbReference>
<dbReference type="CDD" id="cd22285">
    <property type="entry name" value="HD_XLF_N"/>
    <property type="match status" value="1"/>
</dbReference>
<organism evidence="11 12">
    <name type="scientific">Bombus vosnesenskii</name>
    <dbReference type="NCBI Taxonomy" id="207650"/>
    <lineage>
        <taxon>Eukaryota</taxon>
        <taxon>Metazoa</taxon>
        <taxon>Ecdysozoa</taxon>
        <taxon>Arthropoda</taxon>
        <taxon>Hexapoda</taxon>
        <taxon>Insecta</taxon>
        <taxon>Pterygota</taxon>
        <taxon>Neoptera</taxon>
        <taxon>Endopterygota</taxon>
        <taxon>Hymenoptera</taxon>
        <taxon>Apocrita</taxon>
        <taxon>Aculeata</taxon>
        <taxon>Apoidea</taxon>
        <taxon>Anthophila</taxon>
        <taxon>Apidae</taxon>
        <taxon>Bombus</taxon>
        <taxon>Pyrobombus</taxon>
    </lineage>
</organism>
<dbReference type="AlphaFoldDB" id="A0A6J3KWR4"/>
<evidence type="ECO:0000256" key="7">
    <source>
        <dbReference type="ARBA" id="ARBA00044529"/>
    </source>
</evidence>
<dbReference type="GeneID" id="117237078"/>
<dbReference type="Pfam" id="PF09302">
    <property type="entry name" value="XLF"/>
    <property type="match status" value="1"/>
</dbReference>
<keyword evidence="8" id="KW-0175">Coiled coil</keyword>
<comment type="subcellular location">
    <subcellularLocation>
        <location evidence="1">Nucleus</location>
    </subcellularLocation>
</comment>
<dbReference type="GO" id="GO:0032807">
    <property type="term" value="C:DNA ligase IV complex"/>
    <property type="evidence" value="ECO:0007669"/>
    <property type="project" value="TreeGrafter"/>
</dbReference>
<evidence type="ECO:0000313" key="12">
    <source>
        <dbReference type="RefSeq" id="XP_033356581.1"/>
    </source>
</evidence>
<reference evidence="12" key="1">
    <citation type="submission" date="2025-08" db="UniProtKB">
        <authorList>
            <consortium name="RefSeq"/>
        </authorList>
    </citation>
    <scope>IDENTIFICATION</scope>
    <source>
        <tissue evidence="12">Muscle</tissue>
    </source>
</reference>
<evidence type="ECO:0000256" key="3">
    <source>
        <dbReference type="ARBA" id="ARBA00023125"/>
    </source>
</evidence>
<dbReference type="PANTHER" id="PTHR32235">
    <property type="entry name" value="NON-HOMOLOGOUS END-JOINING FACTOR 1"/>
    <property type="match status" value="1"/>
</dbReference>
<evidence type="ECO:0000256" key="5">
    <source>
        <dbReference type="ARBA" id="ARBA00023242"/>
    </source>
</evidence>
<dbReference type="GO" id="GO:0045027">
    <property type="term" value="F:DNA end binding"/>
    <property type="evidence" value="ECO:0007669"/>
    <property type="project" value="TreeGrafter"/>
</dbReference>